<reference evidence="2 3" key="1">
    <citation type="journal article" date="2018" name="PLoS Pathog.">
        <title>Evolution of structural diversity of trichothecenes, a family of toxins produced by plant pathogenic and entomopathogenic fungi.</title>
        <authorList>
            <person name="Proctor R.H."/>
            <person name="McCormick S.P."/>
            <person name="Kim H.S."/>
            <person name="Cardoza R.E."/>
            <person name="Stanley A.M."/>
            <person name="Lindo L."/>
            <person name="Kelly A."/>
            <person name="Brown D.W."/>
            <person name="Lee T."/>
            <person name="Vaughan M.M."/>
            <person name="Alexander N.J."/>
            <person name="Busman M."/>
            <person name="Gutierrez S."/>
        </authorList>
    </citation>
    <scope>NUCLEOTIDE SEQUENCE [LARGE SCALE GENOMIC DNA]</scope>
    <source>
        <strain evidence="2 3">IBT 40837</strain>
    </source>
</reference>
<keyword evidence="3" id="KW-1185">Reference proteome</keyword>
<evidence type="ECO:0000256" key="1">
    <source>
        <dbReference type="SAM" id="MobiDB-lite"/>
    </source>
</evidence>
<comment type="caution">
    <text evidence="2">The sequence shown here is derived from an EMBL/GenBank/DDBJ whole genome shotgun (WGS) entry which is preliminary data.</text>
</comment>
<protein>
    <submittedName>
        <fullName evidence="2">Uncharacterized protein</fullName>
    </submittedName>
</protein>
<dbReference type="EMBL" id="PXOA01000612">
    <property type="protein sequence ID" value="RFU73733.1"/>
    <property type="molecule type" value="Genomic_DNA"/>
</dbReference>
<evidence type="ECO:0000313" key="3">
    <source>
        <dbReference type="Proteomes" id="UP000266272"/>
    </source>
</evidence>
<feature type="compositionally biased region" description="Basic and acidic residues" evidence="1">
    <location>
        <begin position="17"/>
        <end position="27"/>
    </location>
</feature>
<accession>A0A395NDB9</accession>
<organism evidence="2 3">
    <name type="scientific">Trichoderma arundinaceum</name>
    <dbReference type="NCBI Taxonomy" id="490622"/>
    <lineage>
        <taxon>Eukaryota</taxon>
        <taxon>Fungi</taxon>
        <taxon>Dikarya</taxon>
        <taxon>Ascomycota</taxon>
        <taxon>Pezizomycotina</taxon>
        <taxon>Sordariomycetes</taxon>
        <taxon>Hypocreomycetidae</taxon>
        <taxon>Hypocreales</taxon>
        <taxon>Hypocreaceae</taxon>
        <taxon>Trichoderma</taxon>
    </lineage>
</organism>
<feature type="region of interest" description="Disordered" evidence="1">
    <location>
        <begin position="7"/>
        <end position="31"/>
    </location>
</feature>
<proteinExistence type="predicted"/>
<dbReference type="AlphaFoldDB" id="A0A395NDB9"/>
<gene>
    <name evidence="2" type="ORF">TARUN_8523</name>
</gene>
<evidence type="ECO:0000313" key="2">
    <source>
        <dbReference type="EMBL" id="RFU73733.1"/>
    </source>
</evidence>
<name>A0A395NDB9_TRIAR</name>
<dbReference type="Proteomes" id="UP000266272">
    <property type="component" value="Unassembled WGS sequence"/>
</dbReference>
<sequence length="123" mass="13268">MTKYRLALENGFSNHDAPSRKSEERGMAAKQAKPPLAFVVKAFCSPKLRPLATGGRAKCNGTLQAPMASLCLLTYHRRKCRRGNATIEVVSTSVSTAYTIRPMDGTSLAVTPSAGHNFTQGLE</sequence>